<evidence type="ECO:0000313" key="1">
    <source>
        <dbReference type="EMBL" id="OAH14591.1"/>
    </source>
</evidence>
<dbReference type="InterPro" id="IPR011008">
    <property type="entry name" value="Dimeric_a/b-barrel"/>
</dbReference>
<accession>A0A177HUD4</accession>
<dbReference type="AlphaFoldDB" id="A0A177HUD4"/>
<dbReference type="PATRIC" id="fig|1716141.3.peg.2207"/>
<name>A0A177HUD4_9ACTN</name>
<comment type="caution">
    <text evidence="1">The sequence shown here is derived from an EMBL/GenBank/DDBJ whole genome shotgun (WGS) entry which is preliminary data.</text>
</comment>
<dbReference type="SUPFAM" id="SSF54909">
    <property type="entry name" value="Dimeric alpha+beta barrel"/>
    <property type="match status" value="1"/>
</dbReference>
<reference evidence="1 2" key="1">
    <citation type="submission" date="2015-12" db="EMBL/GenBank/DDBJ databases">
        <title>Genome sequence of Streptomyces sp. G25.</title>
        <authorList>
            <person name="Poehlein A."/>
            <person name="Roettig A."/>
            <person name="Hiessl S."/>
            <person name="Hauschild P."/>
            <person name="Schauer J."/>
            <person name="Madkour M.H."/>
            <person name="Al-Ansari A.M."/>
            <person name="Almakishah N.H."/>
            <person name="Steinbuechel A."/>
            <person name="Daniel R."/>
        </authorList>
    </citation>
    <scope>NUCLEOTIDE SEQUENCE [LARGE SCALE GENOMIC DNA]</scope>
    <source>
        <strain evidence="2">G25(2015)</strain>
    </source>
</reference>
<organism evidence="1 2">
    <name type="scientific">Streptomyces jeddahensis</name>
    <dbReference type="NCBI Taxonomy" id="1716141"/>
    <lineage>
        <taxon>Bacteria</taxon>
        <taxon>Bacillati</taxon>
        <taxon>Actinomycetota</taxon>
        <taxon>Actinomycetes</taxon>
        <taxon>Kitasatosporales</taxon>
        <taxon>Streptomycetaceae</taxon>
        <taxon>Streptomyces</taxon>
    </lineage>
</organism>
<keyword evidence="2" id="KW-1185">Reference proteome</keyword>
<dbReference type="EMBL" id="LOHS01000061">
    <property type="protein sequence ID" value="OAH14591.1"/>
    <property type="molecule type" value="Genomic_DNA"/>
</dbReference>
<dbReference type="Proteomes" id="UP000077381">
    <property type="component" value="Unassembled WGS sequence"/>
</dbReference>
<proteinExistence type="predicted"/>
<evidence type="ECO:0000313" key="2">
    <source>
        <dbReference type="Proteomes" id="UP000077381"/>
    </source>
</evidence>
<dbReference type="RefSeq" id="WP_067275077.1">
    <property type="nucleotide sequence ID" value="NZ_LOHS01000061.1"/>
</dbReference>
<evidence type="ECO:0008006" key="3">
    <source>
        <dbReference type="Google" id="ProtNLM"/>
    </source>
</evidence>
<protein>
    <recommendedName>
        <fullName evidence="3">ABM domain-containing protein</fullName>
    </recommendedName>
</protein>
<gene>
    <name evidence="1" type="ORF">STSP_21020</name>
</gene>
<sequence>MQEQYVWITTRRIRPGLLEEFQRAWRPESHPDGMSRAFAYWSDDGEEVTGVSFWDSKESCDTWRASDDEARRRAAMTPYVVEEQESFYRGRELAIPEG</sequence>
<dbReference type="OrthoDB" id="3534695at2"/>
<dbReference type="Gene3D" id="3.30.70.100">
    <property type="match status" value="1"/>
</dbReference>